<evidence type="ECO:0000256" key="1">
    <source>
        <dbReference type="SAM" id="MobiDB-lite"/>
    </source>
</evidence>
<gene>
    <name evidence="2" type="ORF">ACFQ4C_05755</name>
</gene>
<dbReference type="EMBL" id="JBHTLP010000002">
    <property type="protein sequence ID" value="MFD1140599.1"/>
    <property type="molecule type" value="Genomic_DNA"/>
</dbReference>
<dbReference type="Proteomes" id="UP001597116">
    <property type="component" value="Unassembled WGS sequence"/>
</dbReference>
<feature type="compositionally biased region" description="Basic and acidic residues" evidence="1">
    <location>
        <begin position="122"/>
        <end position="146"/>
    </location>
</feature>
<evidence type="ECO:0000313" key="2">
    <source>
        <dbReference type="EMBL" id="MFD1140599.1"/>
    </source>
</evidence>
<evidence type="ECO:0000313" key="3">
    <source>
        <dbReference type="Proteomes" id="UP001597116"/>
    </source>
</evidence>
<feature type="compositionally biased region" description="Low complexity" evidence="1">
    <location>
        <begin position="241"/>
        <end position="256"/>
    </location>
</feature>
<sequence>MKTDKFEESIRKKLEDIEPPYRESNWLTLRSFLRRNGVPSIGLTTTQWLTPMLSAASVAGLIVLSVWQYRVNQQLEQTVESLKDTVNLLQQAPPVAAVPKPDTVYITREVPVPGLSPIAPHYRPDDRRLADRSDVDDRRMDRDESAPTHQTGPPSNREPSEPDHRLTESGQPPIGREVIEPAGRNTVPAYSRPRSSATNSSVTDNERYAGNSRYTNPRKDNDLKTDRAWPTETGMPGSNDPSGTGTTGSVPPGAGSRESVALSWNSVQNRIPSFDSSYYAENYQRRVRRICPLYTPSVINTVPQQTRQPAVEEPAPLVKFRLGGGAEIAGGQSGFGLVGEVLFGDHLTIGLGISRLNVTGDNFKSDQEYNKKRLSDFRRDFPGRVPVDPRIEVLNIHQSGQSWQLPVTISYRLPLGNTVAILPSAGLSFSLKAREEVEFMRRKGVGGYYDFYKTTFAQECEPSLYNSWQVSVGLEKQAGHWAFQALPYVSNPMLSTRNSLNQTTAGVRARVLYQF</sequence>
<protein>
    <recommendedName>
        <fullName evidence="4">Outer membrane protein beta-barrel domain-containing protein</fullName>
    </recommendedName>
</protein>
<comment type="caution">
    <text evidence="2">The sequence shown here is derived from an EMBL/GenBank/DDBJ whole genome shotgun (WGS) entry which is preliminary data.</text>
</comment>
<keyword evidence="3" id="KW-1185">Reference proteome</keyword>
<feature type="compositionally biased region" description="Basic and acidic residues" evidence="1">
    <location>
        <begin position="217"/>
        <end position="229"/>
    </location>
</feature>
<evidence type="ECO:0008006" key="4">
    <source>
        <dbReference type="Google" id="ProtNLM"/>
    </source>
</evidence>
<organism evidence="2 3">
    <name type="scientific">Larkinella insperata</name>
    <dbReference type="NCBI Taxonomy" id="332158"/>
    <lineage>
        <taxon>Bacteria</taxon>
        <taxon>Pseudomonadati</taxon>
        <taxon>Bacteroidota</taxon>
        <taxon>Cytophagia</taxon>
        <taxon>Cytophagales</taxon>
        <taxon>Spirosomataceae</taxon>
        <taxon>Larkinella</taxon>
    </lineage>
</organism>
<feature type="compositionally biased region" description="Basic and acidic residues" evidence="1">
    <location>
        <begin position="158"/>
        <end position="167"/>
    </location>
</feature>
<feature type="compositionally biased region" description="Polar residues" evidence="1">
    <location>
        <begin position="193"/>
        <end position="203"/>
    </location>
</feature>
<proteinExistence type="predicted"/>
<accession>A0ABW3Q4P0</accession>
<reference evidence="3" key="1">
    <citation type="journal article" date="2019" name="Int. J. Syst. Evol. Microbiol.">
        <title>The Global Catalogue of Microorganisms (GCM) 10K type strain sequencing project: providing services to taxonomists for standard genome sequencing and annotation.</title>
        <authorList>
            <consortium name="The Broad Institute Genomics Platform"/>
            <consortium name="The Broad Institute Genome Sequencing Center for Infectious Disease"/>
            <person name="Wu L."/>
            <person name="Ma J."/>
        </authorList>
    </citation>
    <scope>NUCLEOTIDE SEQUENCE [LARGE SCALE GENOMIC DNA]</scope>
    <source>
        <strain evidence="3">CCUG 55608</strain>
    </source>
</reference>
<dbReference type="RefSeq" id="WP_265989323.1">
    <property type="nucleotide sequence ID" value="NZ_CP110973.1"/>
</dbReference>
<name>A0ABW3Q4P0_9BACT</name>
<feature type="region of interest" description="Disordered" evidence="1">
    <location>
        <begin position="113"/>
        <end position="257"/>
    </location>
</feature>